<proteinExistence type="predicted"/>
<dbReference type="Proteomes" id="UP000315295">
    <property type="component" value="Unassembled WGS sequence"/>
</dbReference>
<gene>
    <name evidence="1" type="ORF">C1H46_028215</name>
</gene>
<name>A0A540LI98_MALBA</name>
<evidence type="ECO:0000313" key="1">
    <source>
        <dbReference type="EMBL" id="TQD86198.1"/>
    </source>
</evidence>
<comment type="caution">
    <text evidence="1">The sequence shown here is derived from an EMBL/GenBank/DDBJ whole genome shotgun (WGS) entry which is preliminary data.</text>
</comment>
<accession>A0A540LI98</accession>
<protein>
    <submittedName>
        <fullName evidence="1">Uncharacterized protein</fullName>
    </submittedName>
</protein>
<dbReference type="EMBL" id="VIEB01000573">
    <property type="protein sequence ID" value="TQD86198.1"/>
    <property type="molecule type" value="Genomic_DNA"/>
</dbReference>
<dbReference type="AlphaFoldDB" id="A0A540LI98"/>
<keyword evidence="2" id="KW-1185">Reference proteome</keyword>
<reference evidence="1 2" key="1">
    <citation type="journal article" date="2019" name="G3 (Bethesda)">
        <title>Sequencing of a Wild Apple (Malus baccata) Genome Unravels the Differences Between Cultivated and Wild Apple Species Regarding Disease Resistance and Cold Tolerance.</title>
        <authorList>
            <person name="Chen X."/>
        </authorList>
    </citation>
    <scope>NUCLEOTIDE SEQUENCE [LARGE SCALE GENOMIC DNA]</scope>
    <source>
        <strain evidence="2">cv. Shandingzi</strain>
        <tissue evidence="1">Leaves</tissue>
    </source>
</reference>
<sequence>MDLGLGGGGKKSRVEVGLVRDCEMQRGLVVPDAGIGHVFESSEDGKRSFRFRRAIGMVCFR</sequence>
<evidence type="ECO:0000313" key="2">
    <source>
        <dbReference type="Proteomes" id="UP000315295"/>
    </source>
</evidence>
<organism evidence="1 2">
    <name type="scientific">Malus baccata</name>
    <name type="common">Siberian crab apple</name>
    <name type="synonym">Pyrus baccata</name>
    <dbReference type="NCBI Taxonomy" id="106549"/>
    <lineage>
        <taxon>Eukaryota</taxon>
        <taxon>Viridiplantae</taxon>
        <taxon>Streptophyta</taxon>
        <taxon>Embryophyta</taxon>
        <taxon>Tracheophyta</taxon>
        <taxon>Spermatophyta</taxon>
        <taxon>Magnoliopsida</taxon>
        <taxon>eudicotyledons</taxon>
        <taxon>Gunneridae</taxon>
        <taxon>Pentapetalae</taxon>
        <taxon>rosids</taxon>
        <taxon>fabids</taxon>
        <taxon>Rosales</taxon>
        <taxon>Rosaceae</taxon>
        <taxon>Amygdaloideae</taxon>
        <taxon>Maleae</taxon>
        <taxon>Malus</taxon>
    </lineage>
</organism>